<evidence type="ECO:0000256" key="5">
    <source>
        <dbReference type="ARBA" id="ARBA00023136"/>
    </source>
</evidence>
<feature type="transmembrane region" description="Helical" evidence="7">
    <location>
        <begin position="103"/>
        <end position="121"/>
    </location>
</feature>
<dbReference type="InParanoid" id="A0A1E7FLT2"/>
<keyword evidence="5 7" id="KW-0472">Membrane</keyword>
<keyword evidence="4 7" id="KW-1133">Transmembrane helix</keyword>
<dbReference type="PANTHER" id="PTHR12677:SF59">
    <property type="entry name" value="GOLGI APPARATUS MEMBRANE PROTEIN TVP38-RELATED"/>
    <property type="match status" value="1"/>
</dbReference>
<dbReference type="OrthoDB" id="166803at2759"/>
<feature type="compositionally biased region" description="Acidic residues" evidence="6">
    <location>
        <begin position="60"/>
        <end position="70"/>
    </location>
</feature>
<name>A0A1E7FLT2_9STRA</name>
<evidence type="ECO:0000256" key="6">
    <source>
        <dbReference type="SAM" id="MobiDB-lite"/>
    </source>
</evidence>
<dbReference type="KEGG" id="fcy:FRACYDRAFT_268552"/>
<organism evidence="9 10">
    <name type="scientific">Fragilariopsis cylindrus CCMP1102</name>
    <dbReference type="NCBI Taxonomy" id="635003"/>
    <lineage>
        <taxon>Eukaryota</taxon>
        <taxon>Sar</taxon>
        <taxon>Stramenopiles</taxon>
        <taxon>Ochrophyta</taxon>
        <taxon>Bacillariophyta</taxon>
        <taxon>Bacillariophyceae</taxon>
        <taxon>Bacillariophycidae</taxon>
        <taxon>Bacillariales</taxon>
        <taxon>Bacillariaceae</taxon>
        <taxon>Fragilariopsis</taxon>
    </lineage>
</organism>
<evidence type="ECO:0000256" key="1">
    <source>
        <dbReference type="ARBA" id="ARBA00004651"/>
    </source>
</evidence>
<evidence type="ECO:0000313" key="9">
    <source>
        <dbReference type="EMBL" id="OEU19084.1"/>
    </source>
</evidence>
<dbReference type="InterPro" id="IPR032816">
    <property type="entry name" value="VTT_dom"/>
</dbReference>
<dbReference type="Proteomes" id="UP000095751">
    <property type="component" value="Unassembled WGS sequence"/>
</dbReference>
<feature type="domain" description="VTT" evidence="8">
    <location>
        <begin position="160"/>
        <end position="256"/>
    </location>
</feature>
<dbReference type="AlphaFoldDB" id="A0A1E7FLT2"/>
<sequence>MMVDDDNQVEQYPVVVDVGMQLSSKQKEDNDDSIELGGGVDINGDDNNDATNIATTTADNDNDNDDDDNYVELVSANDHEDDADADNLNSNKCKCTYSTIKKISIGLVLLGLIIYVITDSLTSKNLQTIIIEFLNWVENNPIYGVLAFVLVYVVCTIFFIPGSILTLGAGFVFSASTSSLWTGVLLGTIAVFIGASIGAILSFLLGRYLFRDSISNKLVTKYPVFKAIDMALNEKGLRIMILLRLSPIIPFNVLNY</sequence>
<evidence type="ECO:0000313" key="10">
    <source>
        <dbReference type="Proteomes" id="UP000095751"/>
    </source>
</evidence>
<feature type="transmembrane region" description="Helical" evidence="7">
    <location>
        <begin position="180"/>
        <end position="205"/>
    </location>
</feature>
<feature type="compositionally biased region" description="Low complexity" evidence="6">
    <location>
        <begin position="49"/>
        <end position="59"/>
    </location>
</feature>
<keyword evidence="3 7" id="KW-0812">Transmembrane</keyword>
<dbReference type="Pfam" id="PF09335">
    <property type="entry name" value="VTT_dom"/>
    <property type="match status" value="1"/>
</dbReference>
<dbReference type="EMBL" id="KV784356">
    <property type="protein sequence ID" value="OEU19084.1"/>
    <property type="molecule type" value="Genomic_DNA"/>
</dbReference>
<dbReference type="PANTHER" id="PTHR12677">
    <property type="entry name" value="GOLGI APPARATUS MEMBRANE PROTEIN TVP38-RELATED"/>
    <property type="match status" value="1"/>
</dbReference>
<keyword evidence="2" id="KW-1003">Cell membrane</keyword>
<gene>
    <name evidence="9" type="ORF">FRACYDRAFT_268552</name>
</gene>
<feature type="non-terminal residue" evidence="9">
    <location>
        <position position="256"/>
    </location>
</feature>
<dbReference type="InterPro" id="IPR015414">
    <property type="entry name" value="TMEM64"/>
</dbReference>
<evidence type="ECO:0000256" key="2">
    <source>
        <dbReference type="ARBA" id="ARBA00022475"/>
    </source>
</evidence>
<proteinExistence type="predicted"/>
<reference evidence="9 10" key="1">
    <citation type="submission" date="2016-09" db="EMBL/GenBank/DDBJ databases">
        <title>Extensive genetic diversity and differential bi-allelic expression allows diatom success in the polar Southern Ocean.</title>
        <authorList>
            <consortium name="DOE Joint Genome Institute"/>
            <person name="Mock T."/>
            <person name="Otillar R.P."/>
            <person name="Strauss J."/>
            <person name="Dupont C."/>
            <person name="Frickenhaus S."/>
            <person name="Maumus F."/>
            <person name="Mcmullan M."/>
            <person name="Sanges R."/>
            <person name="Schmutz J."/>
            <person name="Toseland A."/>
            <person name="Valas R."/>
            <person name="Veluchamy A."/>
            <person name="Ward B.J."/>
            <person name="Allen A."/>
            <person name="Barry K."/>
            <person name="Falciatore A."/>
            <person name="Ferrante M."/>
            <person name="Fortunato A.E."/>
            <person name="Gloeckner G."/>
            <person name="Gruber A."/>
            <person name="Hipkin R."/>
            <person name="Janech M."/>
            <person name="Kroth P."/>
            <person name="Leese F."/>
            <person name="Lindquist E."/>
            <person name="Lyon B.R."/>
            <person name="Martin J."/>
            <person name="Mayer C."/>
            <person name="Parker M."/>
            <person name="Quesneville H."/>
            <person name="Raymond J."/>
            <person name="Uhlig C."/>
            <person name="Valentin K.U."/>
            <person name="Worden A.Z."/>
            <person name="Armbrust E.V."/>
            <person name="Bowler C."/>
            <person name="Green B."/>
            <person name="Moulton V."/>
            <person name="Van Oosterhout C."/>
            <person name="Grigoriev I."/>
        </authorList>
    </citation>
    <scope>NUCLEOTIDE SEQUENCE [LARGE SCALE GENOMIC DNA]</scope>
    <source>
        <strain evidence="9 10">CCMP1102</strain>
    </source>
</reference>
<accession>A0A1E7FLT2</accession>
<evidence type="ECO:0000256" key="4">
    <source>
        <dbReference type="ARBA" id="ARBA00022989"/>
    </source>
</evidence>
<feature type="region of interest" description="Disordered" evidence="6">
    <location>
        <begin position="23"/>
        <end position="70"/>
    </location>
</feature>
<feature type="transmembrane region" description="Helical" evidence="7">
    <location>
        <begin position="142"/>
        <end position="160"/>
    </location>
</feature>
<protein>
    <recommendedName>
        <fullName evidence="8">VTT domain-containing protein</fullName>
    </recommendedName>
</protein>
<keyword evidence="10" id="KW-1185">Reference proteome</keyword>
<evidence type="ECO:0000256" key="3">
    <source>
        <dbReference type="ARBA" id="ARBA00022692"/>
    </source>
</evidence>
<evidence type="ECO:0000256" key="7">
    <source>
        <dbReference type="SAM" id="Phobius"/>
    </source>
</evidence>
<evidence type="ECO:0000259" key="8">
    <source>
        <dbReference type="Pfam" id="PF09335"/>
    </source>
</evidence>
<dbReference type="GO" id="GO:0005886">
    <property type="term" value="C:plasma membrane"/>
    <property type="evidence" value="ECO:0007669"/>
    <property type="project" value="UniProtKB-SubCell"/>
</dbReference>
<comment type="subcellular location">
    <subcellularLocation>
        <location evidence="1">Cell membrane</location>
        <topology evidence="1">Multi-pass membrane protein</topology>
    </subcellularLocation>
</comment>